<organism evidence="2 3">
    <name type="scientific">Clarias magur</name>
    <name type="common">Asian catfish</name>
    <name type="synonym">Macropteronotus magur</name>
    <dbReference type="NCBI Taxonomy" id="1594786"/>
    <lineage>
        <taxon>Eukaryota</taxon>
        <taxon>Metazoa</taxon>
        <taxon>Chordata</taxon>
        <taxon>Craniata</taxon>
        <taxon>Vertebrata</taxon>
        <taxon>Euteleostomi</taxon>
        <taxon>Actinopterygii</taxon>
        <taxon>Neopterygii</taxon>
        <taxon>Teleostei</taxon>
        <taxon>Ostariophysi</taxon>
        <taxon>Siluriformes</taxon>
        <taxon>Clariidae</taxon>
        <taxon>Clarias</taxon>
    </lineage>
</organism>
<sequence>NTRFSPTTTPKRRTWPASSRSSWATECLFLAKAGQSGTNSTKKKKRKKKKNHHPFARLTPVSHAHLRQ</sequence>
<proteinExistence type="predicted"/>
<evidence type="ECO:0000256" key="1">
    <source>
        <dbReference type="SAM" id="MobiDB-lite"/>
    </source>
</evidence>
<comment type="caution">
    <text evidence="2">The sequence shown here is derived from an EMBL/GenBank/DDBJ whole genome shotgun (WGS) entry which is preliminary data.</text>
</comment>
<keyword evidence="3" id="KW-1185">Reference proteome</keyword>
<evidence type="ECO:0000313" key="2">
    <source>
        <dbReference type="EMBL" id="KAF5896807.1"/>
    </source>
</evidence>
<accession>A0A8J4WYR9</accession>
<dbReference type="AlphaFoldDB" id="A0A8J4WYR9"/>
<reference evidence="2" key="1">
    <citation type="submission" date="2020-07" db="EMBL/GenBank/DDBJ databases">
        <title>Clarias magur genome sequencing, assembly and annotation.</title>
        <authorList>
            <person name="Kushwaha B."/>
            <person name="Kumar R."/>
            <person name="Das P."/>
            <person name="Joshi C.G."/>
            <person name="Kumar D."/>
            <person name="Nagpure N.S."/>
            <person name="Pandey M."/>
            <person name="Agarwal S."/>
            <person name="Srivastava S."/>
            <person name="Singh M."/>
            <person name="Sahoo L."/>
            <person name="Jayasankar P."/>
            <person name="Meher P.K."/>
            <person name="Koringa P.G."/>
            <person name="Iquebal M.A."/>
            <person name="Das S.P."/>
            <person name="Bit A."/>
            <person name="Patnaik S."/>
            <person name="Patel N."/>
            <person name="Shah T.M."/>
            <person name="Hinsu A."/>
            <person name="Jena J.K."/>
        </authorList>
    </citation>
    <scope>NUCLEOTIDE SEQUENCE</scope>
    <source>
        <strain evidence="2">CIFAMagur01</strain>
        <tissue evidence="2">Testis</tissue>
    </source>
</reference>
<feature type="non-terminal residue" evidence="2">
    <location>
        <position position="1"/>
    </location>
</feature>
<dbReference type="Proteomes" id="UP000727407">
    <property type="component" value="Unassembled WGS sequence"/>
</dbReference>
<protein>
    <submittedName>
        <fullName evidence="2">Uncharacterized protein</fullName>
    </submittedName>
</protein>
<evidence type="ECO:0000313" key="3">
    <source>
        <dbReference type="Proteomes" id="UP000727407"/>
    </source>
</evidence>
<gene>
    <name evidence="2" type="ORF">DAT39_013474</name>
</gene>
<dbReference type="EMBL" id="QNUK01000262">
    <property type="protein sequence ID" value="KAF5896807.1"/>
    <property type="molecule type" value="Genomic_DNA"/>
</dbReference>
<feature type="compositionally biased region" description="Basic residues" evidence="1">
    <location>
        <begin position="41"/>
        <end position="55"/>
    </location>
</feature>
<feature type="non-terminal residue" evidence="2">
    <location>
        <position position="68"/>
    </location>
</feature>
<feature type="region of interest" description="Disordered" evidence="1">
    <location>
        <begin position="33"/>
        <end position="68"/>
    </location>
</feature>
<name>A0A8J4WYR9_CLAMG</name>